<proteinExistence type="predicted"/>
<evidence type="ECO:0000256" key="5">
    <source>
        <dbReference type="ARBA" id="ARBA00023242"/>
    </source>
</evidence>
<gene>
    <name evidence="9" type="ORF">WG66_12021</name>
</gene>
<dbReference type="GO" id="GO:0071765">
    <property type="term" value="P:nuclear inner membrane organization"/>
    <property type="evidence" value="ECO:0007669"/>
    <property type="project" value="InterPro"/>
</dbReference>
<name>A0A0W0FGE1_MONRR</name>
<dbReference type="eggNOG" id="KOG4623">
    <property type="taxonomic scope" value="Eukaryota"/>
</dbReference>
<accession>A0A0W0FGE1</accession>
<dbReference type="GO" id="GO:0034506">
    <property type="term" value="C:chromosome, centromeric core domain"/>
    <property type="evidence" value="ECO:0007669"/>
    <property type="project" value="TreeGrafter"/>
</dbReference>
<dbReference type="Pfam" id="PF09779">
    <property type="entry name" value="Ima1_N"/>
    <property type="match status" value="1"/>
</dbReference>
<sequence>MFGQGPFCHTCQTNQMLIVNLLSNYLPAPTDPSYERRLEDLPAYRESLHVRYPPVCENCLPVVEDVIQRKNNMARSQALAGWLKETKGKERQRRVSGTKVEREKASKEFFVWRIRGVLWAFTLSVSVTSNLTAALGYSTFHSLRMMRPILPFFILVSVFWTAWDPTYSTVRKAKMQGRDVRLQGKTKYITLQMTAWASRLVTSLFITLHWFRPHLNYLHLSQHPPSFRTRTYFGFSVLLELVVFVGSWASIHVRQPPAIRLIDTHKIDLSRSVTPNPEPIERAGSVPLKIPSASETDLFSTLSLSSKPVIKPPVFGQSSLAPGANNTREVGAGSPEDDQMDWSPIDERTEGKRQQNEDTSLWLRPQRFFAPEQPTGLESLFERTRIVDDVAMSDSTNQGTAKENMWSFNLHLSRWWWAYAGGLVLLLGIGLQLWVSRGHRAEVSATSLPEPQRVDGSHDSEIPNSGTLHEPYPYRSQW</sequence>
<keyword evidence="3 7" id="KW-1133">Transmembrane helix</keyword>
<organism evidence="9 10">
    <name type="scientific">Moniliophthora roreri</name>
    <name type="common">Frosty pod rot fungus</name>
    <name type="synonym">Monilia roreri</name>
    <dbReference type="NCBI Taxonomy" id="221103"/>
    <lineage>
        <taxon>Eukaryota</taxon>
        <taxon>Fungi</taxon>
        <taxon>Dikarya</taxon>
        <taxon>Basidiomycota</taxon>
        <taxon>Agaricomycotina</taxon>
        <taxon>Agaricomycetes</taxon>
        <taxon>Agaricomycetidae</taxon>
        <taxon>Agaricales</taxon>
        <taxon>Marasmiineae</taxon>
        <taxon>Marasmiaceae</taxon>
        <taxon>Moniliophthora</taxon>
    </lineage>
</organism>
<feature type="domain" description="Ima1 N-terminal" evidence="8">
    <location>
        <begin position="4"/>
        <end position="63"/>
    </location>
</feature>
<dbReference type="InterPro" id="IPR042321">
    <property type="entry name" value="Ima1"/>
</dbReference>
<dbReference type="PANTHER" id="PTHR28538">
    <property type="entry name" value="INTEGRAL INNER NUCLEAR MEMBRANE PROTEIN IMA1"/>
    <property type="match status" value="1"/>
</dbReference>
<keyword evidence="4 7" id="KW-0472">Membrane</keyword>
<dbReference type="EMBL" id="LATX01001990">
    <property type="protein sequence ID" value="KTB35423.1"/>
    <property type="molecule type" value="Genomic_DNA"/>
</dbReference>
<comment type="subcellular location">
    <subcellularLocation>
        <location evidence="1">Nucleus inner membrane</location>
        <topology evidence="1">Multi-pass membrane protein</topology>
    </subcellularLocation>
</comment>
<evidence type="ECO:0000256" key="4">
    <source>
        <dbReference type="ARBA" id="ARBA00023136"/>
    </source>
</evidence>
<evidence type="ECO:0000259" key="8">
    <source>
        <dbReference type="Pfam" id="PF09779"/>
    </source>
</evidence>
<feature type="region of interest" description="Disordered" evidence="6">
    <location>
        <begin position="315"/>
        <end position="357"/>
    </location>
</feature>
<dbReference type="GO" id="GO:0044732">
    <property type="term" value="C:mitotic spindle pole body"/>
    <property type="evidence" value="ECO:0007669"/>
    <property type="project" value="TreeGrafter"/>
</dbReference>
<evidence type="ECO:0000256" key="6">
    <source>
        <dbReference type="SAM" id="MobiDB-lite"/>
    </source>
</evidence>
<protein>
    <recommendedName>
        <fullName evidence="8">Ima1 N-terminal domain-containing protein</fullName>
    </recommendedName>
</protein>
<feature type="transmembrane region" description="Helical" evidence="7">
    <location>
        <begin position="188"/>
        <end position="211"/>
    </location>
</feature>
<dbReference type="Proteomes" id="UP000054988">
    <property type="component" value="Unassembled WGS sequence"/>
</dbReference>
<dbReference type="PANTHER" id="PTHR28538:SF1">
    <property type="entry name" value="INTEGRAL INNER NUCLEAR MEMBRANE PROTEIN IMA1"/>
    <property type="match status" value="1"/>
</dbReference>
<evidence type="ECO:0000256" key="1">
    <source>
        <dbReference type="ARBA" id="ARBA00004473"/>
    </source>
</evidence>
<dbReference type="AlphaFoldDB" id="A0A0W0FGE1"/>
<comment type="caution">
    <text evidence="9">The sequence shown here is derived from an EMBL/GenBank/DDBJ whole genome shotgun (WGS) entry which is preliminary data.</text>
</comment>
<dbReference type="GO" id="GO:0034992">
    <property type="term" value="C:microtubule organizing center attachment site"/>
    <property type="evidence" value="ECO:0007669"/>
    <property type="project" value="TreeGrafter"/>
</dbReference>
<dbReference type="InterPro" id="IPR018617">
    <property type="entry name" value="Ima1_N"/>
</dbReference>
<feature type="compositionally biased region" description="Basic and acidic residues" evidence="6">
    <location>
        <begin position="345"/>
        <end position="356"/>
    </location>
</feature>
<feature type="compositionally biased region" description="Basic and acidic residues" evidence="6">
    <location>
        <begin position="452"/>
        <end position="461"/>
    </location>
</feature>
<reference evidence="9 10" key="1">
    <citation type="submission" date="2015-12" db="EMBL/GenBank/DDBJ databases">
        <title>Draft genome sequence of Moniliophthora roreri, the causal agent of frosty pod rot of cacao.</title>
        <authorList>
            <person name="Aime M.C."/>
            <person name="Diaz-Valderrama J.R."/>
            <person name="Kijpornyongpan T."/>
            <person name="Phillips-Mora W."/>
        </authorList>
    </citation>
    <scope>NUCLEOTIDE SEQUENCE [LARGE SCALE GENOMIC DNA]</scope>
    <source>
        <strain evidence="9 10">MCA 2952</strain>
    </source>
</reference>
<feature type="transmembrane region" description="Helical" evidence="7">
    <location>
        <begin position="415"/>
        <end position="435"/>
    </location>
</feature>
<feature type="region of interest" description="Disordered" evidence="6">
    <location>
        <begin position="446"/>
        <end position="478"/>
    </location>
</feature>
<evidence type="ECO:0000313" key="9">
    <source>
        <dbReference type="EMBL" id="KTB35423.1"/>
    </source>
</evidence>
<feature type="transmembrane region" description="Helical" evidence="7">
    <location>
        <begin position="149"/>
        <end position="167"/>
    </location>
</feature>
<feature type="transmembrane region" description="Helical" evidence="7">
    <location>
        <begin position="231"/>
        <end position="251"/>
    </location>
</feature>
<evidence type="ECO:0000256" key="2">
    <source>
        <dbReference type="ARBA" id="ARBA00022692"/>
    </source>
</evidence>
<keyword evidence="5" id="KW-0539">Nucleus</keyword>
<feature type="compositionally biased region" description="Polar residues" evidence="6">
    <location>
        <begin position="316"/>
        <end position="328"/>
    </location>
</feature>
<dbReference type="GO" id="GO:0005637">
    <property type="term" value="C:nuclear inner membrane"/>
    <property type="evidence" value="ECO:0007669"/>
    <property type="project" value="UniProtKB-SubCell"/>
</dbReference>
<evidence type="ECO:0000313" key="10">
    <source>
        <dbReference type="Proteomes" id="UP000054988"/>
    </source>
</evidence>
<feature type="transmembrane region" description="Helical" evidence="7">
    <location>
        <begin position="117"/>
        <end position="137"/>
    </location>
</feature>
<evidence type="ECO:0000256" key="7">
    <source>
        <dbReference type="SAM" id="Phobius"/>
    </source>
</evidence>
<keyword evidence="2 7" id="KW-0812">Transmembrane</keyword>
<evidence type="ECO:0000256" key="3">
    <source>
        <dbReference type="ARBA" id="ARBA00022989"/>
    </source>
</evidence>